<accession>A0A2U1NUF8</accession>
<dbReference type="EMBL" id="PKPP01002176">
    <property type="protein sequence ID" value="PWA77097.1"/>
    <property type="molecule type" value="Genomic_DNA"/>
</dbReference>
<evidence type="ECO:0000313" key="1">
    <source>
        <dbReference type="EMBL" id="PWA77097.1"/>
    </source>
</evidence>
<dbReference type="AlphaFoldDB" id="A0A2U1NUF8"/>
<gene>
    <name evidence="1" type="ORF">CTI12_AA228160</name>
</gene>
<dbReference type="Proteomes" id="UP000245207">
    <property type="component" value="Unassembled WGS sequence"/>
</dbReference>
<protein>
    <submittedName>
        <fullName evidence="1">Uncharacterized protein</fullName>
    </submittedName>
</protein>
<reference evidence="1 2" key="1">
    <citation type="journal article" date="2018" name="Mol. Plant">
        <title>The genome of Artemisia annua provides insight into the evolution of Asteraceae family and artemisinin biosynthesis.</title>
        <authorList>
            <person name="Shen Q."/>
            <person name="Zhang L."/>
            <person name="Liao Z."/>
            <person name="Wang S."/>
            <person name="Yan T."/>
            <person name="Shi P."/>
            <person name="Liu M."/>
            <person name="Fu X."/>
            <person name="Pan Q."/>
            <person name="Wang Y."/>
            <person name="Lv Z."/>
            <person name="Lu X."/>
            <person name="Zhang F."/>
            <person name="Jiang W."/>
            <person name="Ma Y."/>
            <person name="Chen M."/>
            <person name="Hao X."/>
            <person name="Li L."/>
            <person name="Tang Y."/>
            <person name="Lv G."/>
            <person name="Zhou Y."/>
            <person name="Sun X."/>
            <person name="Brodelius P.E."/>
            <person name="Rose J.K.C."/>
            <person name="Tang K."/>
        </authorList>
    </citation>
    <scope>NUCLEOTIDE SEQUENCE [LARGE SCALE GENOMIC DNA]</scope>
    <source>
        <strain evidence="2">cv. Huhao1</strain>
        <tissue evidence="1">Leaf</tissue>
    </source>
</reference>
<evidence type="ECO:0000313" key="2">
    <source>
        <dbReference type="Proteomes" id="UP000245207"/>
    </source>
</evidence>
<proteinExistence type="predicted"/>
<keyword evidence="2" id="KW-1185">Reference proteome</keyword>
<organism evidence="1 2">
    <name type="scientific">Artemisia annua</name>
    <name type="common">Sweet wormwood</name>
    <dbReference type="NCBI Taxonomy" id="35608"/>
    <lineage>
        <taxon>Eukaryota</taxon>
        <taxon>Viridiplantae</taxon>
        <taxon>Streptophyta</taxon>
        <taxon>Embryophyta</taxon>
        <taxon>Tracheophyta</taxon>
        <taxon>Spermatophyta</taxon>
        <taxon>Magnoliopsida</taxon>
        <taxon>eudicotyledons</taxon>
        <taxon>Gunneridae</taxon>
        <taxon>Pentapetalae</taxon>
        <taxon>asterids</taxon>
        <taxon>campanulids</taxon>
        <taxon>Asterales</taxon>
        <taxon>Asteraceae</taxon>
        <taxon>Asteroideae</taxon>
        <taxon>Anthemideae</taxon>
        <taxon>Artemisiinae</taxon>
        <taxon>Artemisia</taxon>
    </lineage>
</organism>
<comment type="caution">
    <text evidence="1">The sequence shown here is derived from an EMBL/GenBank/DDBJ whole genome shotgun (WGS) entry which is preliminary data.</text>
</comment>
<sequence>MYTAAGCGPVTLDFLSRIIRQEPIDVPTQPVRPARHRVGQMRSHASDRMLRTMPKWPPAIKGTLFATVAACEYRQRATAKSNGTLDPTLLMLSPTLSGMHICSFIIKLKLDL</sequence>
<name>A0A2U1NUF8_ARTAN</name>